<organism evidence="3 4">
    <name type="scientific">Lentinula boryana</name>
    <dbReference type="NCBI Taxonomy" id="40481"/>
    <lineage>
        <taxon>Eukaryota</taxon>
        <taxon>Fungi</taxon>
        <taxon>Dikarya</taxon>
        <taxon>Basidiomycota</taxon>
        <taxon>Agaricomycotina</taxon>
        <taxon>Agaricomycetes</taxon>
        <taxon>Agaricomycetidae</taxon>
        <taxon>Agaricales</taxon>
        <taxon>Marasmiineae</taxon>
        <taxon>Omphalotaceae</taxon>
        <taxon>Lentinula</taxon>
    </lineage>
</organism>
<name>A0ABQ8QM56_9AGAR</name>
<feature type="region of interest" description="Disordered" evidence="1">
    <location>
        <begin position="84"/>
        <end position="135"/>
    </location>
</feature>
<keyword evidence="4" id="KW-1185">Reference proteome</keyword>
<feature type="signal peptide" evidence="2">
    <location>
        <begin position="1"/>
        <end position="25"/>
    </location>
</feature>
<dbReference type="Proteomes" id="UP001163828">
    <property type="component" value="Unassembled WGS sequence"/>
</dbReference>
<evidence type="ECO:0000313" key="3">
    <source>
        <dbReference type="EMBL" id="KAJ3999724.1"/>
    </source>
</evidence>
<evidence type="ECO:0000313" key="4">
    <source>
        <dbReference type="Proteomes" id="UP001163828"/>
    </source>
</evidence>
<evidence type="ECO:0000256" key="2">
    <source>
        <dbReference type="SAM" id="SignalP"/>
    </source>
</evidence>
<feature type="chain" id="PRO_5046810601" evidence="2">
    <location>
        <begin position="26"/>
        <end position="135"/>
    </location>
</feature>
<proteinExistence type="predicted"/>
<dbReference type="EMBL" id="MU790533">
    <property type="protein sequence ID" value="KAJ3999724.1"/>
    <property type="molecule type" value="Genomic_DNA"/>
</dbReference>
<feature type="compositionally biased region" description="Basic and acidic residues" evidence="1">
    <location>
        <begin position="112"/>
        <end position="135"/>
    </location>
</feature>
<feature type="compositionally biased region" description="Low complexity" evidence="1">
    <location>
        <begin position="95"/>
        <end position="110"/>
    </location>
</feature>
<sequence>MKTTFASSFAVVAVAIMTITAQAAALPTAALPTPAIIGDPSATLSGLDRIQSSTAIDHGGSLVVRAHDDDLRYIHLNSDGDVLVVPSSRQKPKASGSSSQHKSEQSQGSEVPKPKDESKEVKNDDFKDFLHQSLR</sequence>
<comment type="caution">
    <text evidence="3">The sequence shown here is derived from an EMBL/GenBank/DDBJ whole genome shotgun (WGS) entry which is preliminary data.</text>
</comment>
<gene>
    <name evidence="3" type="ORF">F5050DRAFT_1735988</name>
</gene>
<keyword evidence="2" id="KW-0732">Signal</keyword>
<protein>
    <submittedName>
        <fullName evidence="3">Uncharacterized protein</fullName>
    </submittedName>
</protein>
<accession>A0ABQ8QM56</accession>
<evidence type="ECO:0000256" key="1">
    <source>
        <dbReference type="SAM" id="MobiDB-lite"/>
    </source>
</evidence>
<reference evidence="3" key="1">
    <citation type="submission" date="2022-08" db="EMBL/GenBank/DDBJ databases">
        <authorList>
            <consortium name="DOE Joint Genome Institute"/>
            <person name="Min B."/>
            <person name="Riley R."/>
            <person name="Sierra-Patev S."/>
            <person name="Naranjo-Ortiz M."/>
            <person name="Looney B."/>
            <person name="Konkel Z."/>
            <person name="Slot J.C."/>
            <person name="Sakamoto Y."/>
            <person name="Steenwyk J.L."/>
            <person name="Rokas A."/>
            <person name="Carro J."/>
            <person name="Camarero S."/>
            <person name="Ferreira P."/>
            <person name="Molpeceres G."/>
            <person name="Ruiz-Duenas F.J."/>
            <person name="Serrano A."/>
            <person name="Henrissat B."/>
            <person name="Drula E."/>
            <person name="Hughes K.W."/>
            <person name="Mata J.L."/>
            <person name="Ishikawa N.K."/>
            <person name="Vargas-Isla R."/>
            <person name="Ushijima S."/>
            <person name="Smith C.A."/>
            <person name="Ahrendt S."/>
            <person name="Andreopoulos W."/>
            <person name="He G."/>
            <person name="Labutti K."/>
            <person name="Lipzen A."/>
            <person name="Ng V."/>
            <person name="Sandor L."/>
            <person name="Barry K."/>
            <person name="Martinez A.T."/>
            <person name="Xiao Y."/>
            <person name="Gibbons J.G."/>
            <person name="Terashima K."/>
            <person name="Hibbett D.S."/>
            <person name="Grigoriev I.V."/>
        </authorList>
    </citation>
    <scope>NUCLEOTIDE SEQUENCE</scope>
    <source>
        <strain evidence="3">TFB10827</strain>
    </source>
</reference>